<comment type="caution">
    <text evidence="9">The sequence shown here is derived from an EMBL/GenBank/DDBJ whole genome shotgun (WGS) entry which is preliminary data.</text>
</comment>
<comment type="similarity">
    <text evidence="2">Belongs to the ABC transporter superfamily.</text>
</comment>
<keyword evidence="4" id="KW-1003">Cell membrane</keyword>
<evidence type="ECO:0000313" key="9">
    <source>
        <dbReference type="EMBL" id="TAA76196.1"/>
    </source>
</evidence>
<dbReference type="InterPro" id="IPR003439">
    <property type="entry name" value="ABC_transporter-like_ATP-bd"/>
</dbReference>
<dbReference type="Proteomes" id="UP000316238">
    <property type="component" value="Unassembled WGS sequence"/>
</dbReference>
<protein>
    <submittedName>
        <fullName evidence="9">Microcin C transport system ATP-binding protein/oligopeptide transport system ATP-binding protein</fullName>
    </submittedName>
</protein>
<dbReference type="GO" id="GO:0005524">
    <property type="term" value="F:ATP binding"/>
    <property type="evidence" value="ECO:0007669"/>
    <property type="project" value="UniProtKB-KW"/>
</dbReference>
<feature type="domain" description="ABC transporter" evidence="8">
    <location>
        <begin position="40"/>
        <end position="294"/>
    </location>
</feature>
<keyword evidence="3" id="KW-0813">Transport</keyword>
<dbReference type="CDD" id="cd03257">
    <property type="entry name" value="ABC_NikE_OppD_transporters"/>
    <property type="match status" value="2"/>
</dbReference>
<dbReference type="SUPFAM" id="SSF52540">
    <property type="entry name" value="P-loop containing nucleoside triphosphate hydrolases"/>
    <property type="match status" value="2"/>
</dbReference>
<dbReference type="InterPro" id="IPR017871">
    <property type="entry name" value="ABC_transporter-like_CS"/>
</dbReference>
<evidence type="ECO:0000313" key="10">
    <source>
        <dbReference type="Proteomes" id="UP000316238"/>
    </source>
</evidence>
<evidence type="ECO:0000256" key="6">
    <source>
        <dbReference type="ARBA" id="ARBA00022840"/>
    </source>
</evidence>
<dbReference type="Pfam" id="PF00005">
    <property type="entry name" value="ABC_tran"/>
    <property type="match status" value="2"/>
</dbReference>
<keyword evidence="7" id="KW-0472">Membrane</keyword>
<evidence type="ECO:0000256" key="3">
    <source>
        <dbReference type="ARBA" id="ARBA00022448"/>
    </source>
</evidence>
<dbReference type="SMART" id="SM00382">
    <property type="entry name" value="AAA"/>
    <property type="match status" value="2"/>
</dbReference>
<dbReference type="FunFam" id="3.40.50.300:FF:000016">
    <property type="entry name" value="Oligopeptide ABC transporter ATP-binding component"/>
    <property type="match status" value="1"/>
</dbReference>
<sequence>MMRRDPTGFREVCGKTMLRPPSVLLSFLPCSTFLRMNTLLAIDNLTLSFCADKEAGGDTEVLHGISLSIEPGKTHALVGESGSGKSVAALSILRLLEDVSTVRTGGSILFKGRNLLRLGKKDIRAVRGNEIAMIFQEPMTSLNPVLTIGSQLVEPLVLHRQMSKEEARQEAISLLARTGIQEPESRINAYPHQLSGGQRQRVMIAMALACRPHLLIADEPTTALDVTLQAQILELIQDVQQEFKMAVLLITHDLPLVRKAADTVSIMHRGRIVEQGPAEEIFSAPTQDYTHKLLESVPQDSKTPAVGGKALISIERLNCVFTVKKSWQGVLKRNSTLLKAVDDINLTIHQGTTLGIIGESGSGKSTLALCLLGLTTFQGTIRYSRDDREILLSQLSSRQLRPLRRHMQIVFQDPFSSLSPRLTVEQIIGEGLQVHEPSLSRKERQVLVEQALLEVELTPEMAGRFPHEFSGGQRQRIAIARALILKPELLILDEPTSALDVTIQAQIITLLRSLQRRHGLTYVFITHDLRVLRSLADELAVMRQGRIVEQGPADRIFTQPKHDYTQQLLRAAFYS</sequence>
<evidence type="ECO:0000256" key="7">
    <source>
        <dbReference type="ARBA" id="ARBA00023136"/>
    </source>
</evidence>
<dbReference type="GO" id="GO:0016887">
    <property type="term" value="F:ATP hydrolysis activity"/>
    <property type="evidence" value="ECO:0007669"/>
    <property type="project" value="InterPro"/>
</dbReference>
<keyword evidence="10" id="KW-1185">Reference proteome</keyword>
<evidence type="ECO:0000256" key="1">
    <source>
        <dbReference type="ARBA" id="ARBA00004417"/>
    </source>
</evidence>
<keyword evidence="5" id="KW-0547">Nucleotide-binding</keyword>
<dbReference type="EMBL" id="NQJD01000001">
    <property type="protein sequence ID" value="TAA76196.1"/>
    <property type="molecule type" value="Genomic_DNA"/>
</dbReference>
<dbReference type="Pfam" id="PF08352">
    <property type="entry name" value="oligo_HPY"/>
    <property type="match status" value="2"/>
</dbReference>
<dbReference type="PANTHER" id="PTHR43297:SF2">
    <property type="entry name" value="DIPEPTIDE TRANSPORT ATP-BINDING PROTEIN DPPD"/>
    <property type="match status" value="1"/>
</dbReference>
<dbReference type="InterPro" id="IPR050388">
    <property type="entry name" value="ABC_Ni/Peptide_Import"/>
</dbReference>
<proteinExistence type="inferred from homology"/>
<dbReference type="Gene3D" id="3.40.50.300">
    <property type="entry name" value="P-loop containing nucleotide triphosphate hydrolases"/>
    <property type="match status" value="2"/>
</dbReference>
<keyword evidence="6 9" id="KW-0067">ATP-binding</keyword>
<evidence type="ECO:0000256" key="4">
    <source>
        <dbReference type="ARBA" id="ARBA00022475"/>
    </source>
</evidence>
<accession>A0A521G591</accession>
<name>A0A521G591_9BACT</name>
<dbReference type="NCBIfam" id="NF008453">
    <property type="entry name" value="PRK11308.1"/>
    <property type="match status" value="2"/>
</dbReference>
<dbReference type="GO" id="GO:0015833">
    <property type="term" value="P:peptide transport"/>
    <property type="evidence" value="ECO:0007669"/>
    <property type="project" value="InterPro"/>
</dbReference>
<feature type="domain" description="ABC transporter" evidence="8">
    <location>
        <begin position="325"/>
        <end position="569"/>
    </location>
</feature>
<dbReference type="NCBIfam" id="NF007739">
    <property type="entry name" value="PRK10419.1"/>
    <property type="match status" value="2"/>
</dbReference>
<comment type="subcellular location">
    <subcellularLocation>
        <location evidence="1">Cell inner membrane</location>
        <topology evidence="1">Peripheral membrane protein</topology>
    </subcellularLocation>
</comment>
<reference evidence="9" key="1">
    <citation type="submission" date="2017-07" db="EMBL/GenBank/DDBJ databases">
        <title>The cable genome - Insights into the physiology and evolution of filamentous bacteria capable of sulfide oxidation via long distance electron transfer.</title>
        <authorList>
            <person name="Thorup C."/>
            <person name="Bjerg J.T."/>
            <person name="Schreiber L."/>
            <person name="Nielsen L.P."/>
            <person name="Kjeldsen K.U."/>
            <person name="Boesen T."/>
            <person name="Boggild A."/>
            <person name="Meysman F."/>
            <person name="Geelhoed J."/>
            <person name="Schramm A."/>
        </authorList>
    </citation>
    <scope>NUCLEOTIDE SEQUENCE [LARGE SCALE GENOMIC DNA]</scope>
    <source>
        <strain evidence="9">GS</strain>
    </source>
</reference>
<dbReference type="PROSITE" id="PS50893">
    <property type="entry name" value="ABC_TRANSPORTER_2"/>
    <property type="match status" value="2"/>
</dbReference>
<dbReference type="InterPro" id="IPR027417">
    <property type="entry name" value="P-loop_NTPase"/>
</dbReference>
<gene>
    <name evidence="9" type="ORF">CDV28_10194</name>
</gene>
<evidence type="ECO:0000259" key="8">
    <source>
        <dbReference type="PROSITE" id="PS50893"/>
    </source>
</evidence>
<evidence type="ECO:0000256" key="2">
    <source>
        <dbReference type="ARBA" id="ARBA00005417"/>
    </source>
</evidence>
<dbReference type="PANTHER" id="PTHR43297">
    <property type="entry name" value="OLIGOPEPTIDE TRANSPORT ATP-BINDING PROTEIN APPD"/>
    <property type="match status" value="1"/>
</dbReference>
<dbReference type="AlphaFoldDB" id="A0A521G591"/>
<evidence type="ECO:0000256" key="5">
    <source>
        <dbReference type="ARBA" id="ARBA00022741"/>
    </source>
</evidence>
<dbReference type="InterPro" id="IPR013563">
    <property type="entry name" value="Oligopep_ABC_C"/>
</dbReference>
<dbReference type="PROSITE" id="PS00211">
    <property type="entry name" value="ABC_TRANSPORTER_1"/>
    <property type="match status" value="2"/>
</dbReference>
<organism evidence="9 10">
    <name type="scientific">Candidatus Electronema aureum</name>
    <dbReference type="NCBI Taxonomy" id="2005002"/>
    <lineage>
        <taxon>Bacteria</taxon>
        <taxon>Pseudomonadati</taxon>
        <taxon>Thermodesulfobacteriota</taxon>
        <taxon>Desulfobulbia</taxon>
        <taxon>Desulfobulbales</taxon>
        <taxon>Desulfobulbaceae</taxon>
        <taxon>Candidatus Electronema</taxon>
    </lineage>
</organism>
<dbReference type="GO" id="GO:0005886">
    <property type="term" value="C:plasma membrane"/>
    <property type="evidence" value="ECO:0007669"/>
    <property type="project" value="UniProtKB-SubCell"/>
</dbReference>
<dbReference type="InterPro" id="IPR003593">
    <property type="entry name" value="AAA+_ATPase"/>
</dbReference>